<feature type="transmembrane region" description="Helical" evidence="7">
    <location>
        <begin position="409"/>
        <end position="427"/>
    </location>
</feature>
<comment type="caution">
    <text evidence="8">The sequence shown here is derived from an EMBL/GenBank/DDBJ whole genome shotgun (WGS) entry which is preliminary data.</text>
</comment>
<evidence type="ECO:0000256" key="4">
    <source>
        <dbReference type="ARBA" id="ARBA00022989"/>
    </source>
</evidence>
<accession>A0A9W9CT21</accession>
<evidence type="ECO:0000256" key="1">
    <source>
        <dbReference type="ARBA" id="ARBA00004141"/>
    </source>
</evidence>
<dbReference type="InterPro" id="IPR011701">
    <property type="entry name" value="MFS"/>
</dbReference>
<dbReference type="Proteomes" id="UP001140453">
    <property type="component" value="Unassembled WGS sequence"/>
</dbReference>
<feature type="transmembrane region" description="Helical" evidence="7">
    <location>
        <begin position="378"/>
        <end position="397"/>
    </location>
</feature>
<feature type="compositionally biased region" description="Polar residues" evidence="6">
    <location>
        <begin position="201"/>
        <end position="217"/>
    </location>
</feature>
<dbReference type="OrthoDB" id="5215911at2759"/>
<feature type="region of interest" description="Disordered" evidence="6">
    <location>
        <begin position="1"/>
        <end position="40"/>
    </location>
</feature>
<feature type="transmembrane region" description="Helical" evidence="7">
    <location>
        <begin position="708"/>
        <end position="728"/>
    </location>
</feature>
<reference evidence="8" key="1">
    <citation type="submission" date="2022-10" db="EMBL/GenBank/DDBJ databases">
        <title>Tapping the CABI collections for fungal endophytes: first genome assemblies for Collariella, Neodidymelliopsis, Ascochyta clinopodiicola, Didymella pomorum, Didymosphaeria variabile, Neocosmospora piperis and Neocucurbitaria cava.</title>
        <authorList>
            <person name="Hill R."/>
        </authorList>
    </citation>
    <scope>NUCLEOTIDE SEQUENCE</scope>
    <source>
        <strain evidence="8">IMI 355082</strain>
    </source>
</reference>
<organism evidence="8 9">
    <name type="scientific">Gnomoniopsis smithogilvyi</name>
    <dbReference type="NCBI Taxonomy" id="1191159"/>
    <lineage>
        <taxon>Eukaryota</taxon>
        <taxon>Fungi</taxon>
        <taxon>Dikarya</taxon>
        <taxon>Ascomycota</taxon>
        <taxon>Pezizomycotina</taxon>
        <taxon>Sordariomycetes</taxon>
        <taxon>Sordariomycetidae</taxon>
        <taxon>Diaporthales</taxon>
        <taxon>Gnomoniaceae</taxon>
        <taxon>Gnomoniopsis</taxon>
    </lineage>
</organism>
<dbReference type="GO" id="GO:0022857">
    <property type="term" value="F:transmembrane transporter activity"/>
    <property type="evidence" value="ECO:0007669"/>
    <property type="project" value="InterPro"/>
</dbReference>
<dbReference type="AlphaFoldDB" id="A0A9W9CT21"/>
<feature type="region of interest" description="Disordered" evidence="6">
    <location>
        <begin position="195"/>
        <end position="223"/>
    </location>
</feature>
<dbReference type="SUPFAM" id="SSF103473">
    <property type="entry name" value="MFS general substrate transporter"/>
    <property type="match status" value="1"/>
</dbReference>
<keyword evidence="3 7" id="KW-0812">Transmembrane</keyword>
<keyword evidence="9" id="KW-1185">Reference proteome</keyword>
<dbReference type="InterPro" id="IPR036259">
    <property type="entry name" value="MFS_trans_sf"/>
</dbReference>
<feature type="compositionally biased region" description="Basic and acidic residues" evidence="6">
    <location>
        <begin position="23"/>
        <end position="40"/>
    </location>
</feature>
<evidence type="ECO:0000256" key="5">
    <source>
        <dbReference type="ARBA" id="ARBA00023136"/>
    </source>
</evidence>
<sequence>MDPEANVFSNNLESTVLAQPEPAKMKESGQNHSEVDDIDLRDWQTKAVILSRESISGPPPPVPRKDTRPNTTVYELPAEQVGDWMQNRSQQLDDKEHEESQQLRYILNNMMESQNSSTGEIQILFTPSPVSSRSADKTLSDTMTTVHPLAMSPPSPLISLPQAPRRPARPSSLRLSSFARKKDLTTSRILVFNPDKPETAGSYQTQPHTGYNGSNRTKYGRGRHAATELIPQPSDDPQDPLNWQSWRKELNLYSLLVMVALCNVMKTALVSVNYVLTEQLSVSYVAVSALTGVPLMLSAFTGLASCTASKVWGRRPVYLVSAVLIFIGVVWNAKVSTSYAQFMTARIFQGLGWGAFDTMLVGSIMDTYFEHERSRKTAIYRIVSVATTWGPPIIGGVTSQNALGPRLQFEILAIFHVLSIPLLVLGAPESMYERSKSLLEKPTPGWTPNSGWSSLGLKSSSRFQRLPAWARGRGFNIDRAIHYVKEVGPPKSYSSPPGSVVDLALLLQTPCALIAPTTILVFVASFLPFSLLWGFASSLSGLFARDPFDLFPATVGSLLATPFTMSTAAVAIFALWREWSKTAQAFSVRSSHLFVLAGGALLSLIGILAFGLYVSPRLNEGDQGFRFSALSFVLGLLAAGSYILDAPRAPLILRSVGFTSPNLTTSLRNEADMDAGVTIWRSLFTGIFVMGIPAAVVASSAGLKSTGIGVGVVQLLVVGAVGAVWYMFDENIRALDGKIMSRVDLTFPKGLRSYFEFDD</sequence>
<proteinExistence type="inferred from homology"/>
<dbReference type="EMBL" id="JAPEVB010000007">
    <property type="protein sequence ID" value="KAJ4385750.1"/>
    <property type="molecule type" value="Genomic_DNA"/>
</dbReference>
<evidence type="ECO:0000256" key="2">
    <source>
        <dbReference type="ARBA" id="ARBA00008335"/>
    </source>
</evidence>
<dbReference type="PANTHER" id="PTHR23502">
    <property type="entry name" value="MAJOR FACILITATOR SUPERFAMILY"/>
    <property type="match status" value="1"/>
</dbReference>
<dbReference type="PANTHER" id="PTHR23502:SF68">
    <property type="entry name" value="MULTIDRUG TRANSPORTER, PUTATIVE (AFU_ORTHOLOGUE AFUA_3G01120)-RELATED"/>
    <property type="match status" value="1"/>
</dbReference>
<comment type="subcellular location">
    <subcellularLocation>
        <location evidence="1">Membrane</location>
        <topology evidence="1">Multi-pass membrane protein</topology>
    </subcellularLocation>
</comment>
<evidence type="ECO:0000313" key="9">
    <source>
        <dbReference type="Proteomes" id="UP001140453"/>
    </source>
</evidence>
<feature type="transmembrane region" description="Helical" evidence="7">
    <location>
        <begin position="316"/>
        <end position="335"/>
    </location>
</feature>
<feature type="compositionally biased region" description="Polar residues" evidence="6">
    <location>
        <begin position="7"/>
        <end position="17"/>
    </location>
</feature>
<dbReference type="Gene3D" id="1.20.1250.20">
    <property type="entry name" value="MFS general substrate transporter like domains"/>
    <property type="match status" value="1"/>
</dbReference>
<feature type="region of interest" description="Disordered" evidence="6">
    <location>
        <begin position="147"/>
        <end position="174"/>
    </location>
</feature>
<evidence type="ECO:0000256" key="6">
    <source>
        <dbReference type="SAM" id="MobiDB-lite"/>
    </source>
</evidence>
<feature type="compositionally biased region" description="Low complexity" evidence="6">
    <location>
        <begin position="159"/>
        <end position="174"/>
    </location>
</feature>
<keyword evidence="5 7" id="KW-0472">Membrane</keyword>
<feature type="transmembrane region" description="Helical" evidence="7">
    <location>
        <begin position="555"/>
        <end position="576"/>
    </location>
</feature>
<keyword evidence="4 7" id="KW-1133">Transmembrane helix</keyword>
<dbReference type="Pfam" id="PF07690">
    <property type="entry name" value="MFS_1"/>
    <property type="match status" value="1"/>
</dbReference>
<gene>
    <name evidence="8" type="ORF">N0V93_010181</name>
</gene>
<evidence type="ECO:0000313" key="8">
    <source>
        <dbReference type="EMBL" id="KAJ4385750.1"/>
    </source>
</evidence>
<feature type="transmembrane region" description="Helical" evidence="7">
    <location>
        <begin position="282"/>
        <end position="304"/>
    </location>
</feature>
<feature type="transmembrane region" description="Helical" evidence="7">
    <location>
        <begin position="513"/>
        <end position="535"/>
    </location>
</feature>
<feature type="transmembrane region" description="Helical" evidence="7">
    <location>
        <begin position="252"/>
        <end position="276"/>
    </location>
</feature>
<name>A0A9W9CT21_9PEZI</name>
<evidence type="ECO:0000256" key="3">
    <source>
        <dbReference type="ARBA" id="ARBA00022692"/>
    </source>
</evidence>
<evidence type="ECO:0000256" key="7">
    <source>
        <dbReference type="SAM" id="Phobius"/>
    </source>
</evidence>
<comment type="similarity">
    <text evidence="2">Belongs to the major facilitator superfamily.</text>
</comment>
<feature type="transmembrane region" description="Helical" evidence="7">
    <location>
        <begin position="347"/>
        <end position="366"/>
    </location>
</feature>
<protein>
    <recommendedName>
        <fullName evidence="10">Major facilitator superfamily (MFS) profile domain-containing protein</fullName>
    </recommendedName>
</protein>
<dbReference type="GO" id="GO:0016020">
    <property type="term" value="C:membrane"/>
    <property type="evidence" value="ECO:0007669"/>
    <property type="project" value="UniProtKB-SubCell"/>
</dbReference>
<evidence type="ECO:0008006" key="10">
    <source>
        <dbReference type="Google" id="ProtNLM"/>
    </source>
</evidence>
<feature type="transmembrane region" description="Helical" evidence="7">
    <location>
        <begin position="683"/>
        <end position="702"/>
    </location>
</feature>
<feature type="transmembrane region" description="Helical" evidence="7">
    <location>
        <begin position="625"/>
        <end position="644"/>
    </location>
</feature>
<feature type="transmembrane region" description="Helical" evidence="7">
    <location>
        <begin position="592"/>
        <end position="613"/>
    </location>
</feature>